<comment type="caution">
    <text evidence="2">The sequence shown here is derived from an EMBL/GenBank/DDBJ whole genome shotgun (WGS) entry which is preliminary data.</text>
</comment>
<feature type="compositionally biased region" description="Basic and acidic residues" evidence="1">
    <location>
        <begin position="191"/>
        <end position="202"/>
    </location>
</feature>
<feature type="compositionally biased region" description="Basic and acidic residues" evidence="1">
    <location>
        <begin position="674"/>
        <end position="684"/>
    </location>
</feature>
<name>A0A4U8UVB7_STECR</name>
<feature type="compositionally biased region" description="Basic and acidic residues" evidence="1">
    <location>
        <begin position="851"/>
        <end position="866"/>
    </location>
</feature>
<reference evidence="2 3" key="2">
    <citation type="journal article" date="2019" name="G3 (Bethesda)">
        <title>Hybrid Assembly of the Genome of the Entomopathogenic Nematode Steinernema carpocapsae Identifies the X-Chromosome.</title>
        <authorList>
            <person name="Serra L."/>
            <person name="Macchietto M."/>
            <person name="Macias-Munoz A."/>
            <person name="McGill C.J."/>
            <person name="Rodriguez I.M."/>
            <person name="Rodriguez B."/>
            <person name="Murad R."/>
            <person name="Mortazavi A."/>
        </authorList>
    </citation>
    <scope>NUCLEOTIDE SEQUENCE [LARGE SCALE GENOMIC DNA]</scope>
    <source>
        <strain evidence="2 3">ALL</strain>
    </source>
</reference>
<feature type="region of interest" description="Disordered" evidence="1">
    <location>
        <begin position="788"/>
        <end position="866"/>
    </location>
</feature>
<dbReference type="Proteomes" id="UP000298663">
    <property type="component" value="Unassembled WGS sequence"/>
</dbReference>
<dbReference type="STRING" id="34508.A0A4U8UVB7"/>
<gene>
    <name evidence="2" type="ORF">L596_004285</name>
</gene>
<evidence type="ECO:0000313" key="2">
    <source>
        <dbReference type="EMBL" id="TMS37332.1"/>
    </source>
</evidence>
<dbReference type="AlphaFoldDB" id="A0A4U8UVB7"/>
<accession>A0A4U8UVB7</accession>
<protein>
    <submittedName>
        <fullName evidence="2">Uncharacterized protein</fullName>
    </submittedName>
</protein>
<feature type="region of interest" description="Disordered" evidence="1">
    <location>
        <begin position="183"/>
        <end position="404"/>
    </location>
</feature>
<feature type="compositionally biased region" description="Basic and acidic residues" evidence="1">
    <location>
        <begin position="752"/>
        <end position="762"/>
    </location>
</feature>
<keyword evidence="3" id="KW-1185">Reference proteome</keyword>
<feature type="region of interest" description="Disordered" evidence="1">
    <location>
        <begin position="116"/>
        <end position="156"/>
    </location>
</feature>
<proteinExistence type="predicted"/>
<evidence type="ECO:0000313" key="3">
    <source>
        <dbReference type="Proteomes" id="UP000298663"/>
    </source>
</evidence>
<feature type="compositionally biased region" description="Basic residues" evidence="1">
    <location>
        <begin position="934"/>
        <end position="943"/>
    </location>
</feature>
<feature type="compositionally biased region" description="Acidic residues" evidence="1">
    <location>
        <begin position="203"/>
        <end position="212"/>
    </location>
</feature>
<dbReference type="EMBL" id="AZBU02000001">
    <property type="protein sequence ID" value="TMS37332.1"/>
    <property type="molecule type" value="Genomic_DNA"/>
</dbReference>
<sequence>MYNEEYKDFTIKFGFRLSPEPKEVCPEPAEFMEPDKLYNEVLSAFNSFQESFSTSSYNYCSLALEAFKVTNPQRYILLLEEIGFWRPKQRVILNEVAEARKLLAEDNLLMDDNAEDMYKGVCSPPDSPSSSGDEFEGKKSKRRRKRGDDDDVGILRRVKKHRKGENFLKVNLNRFKKQEVPLEVGTDYDSDGEKDRESKAPKEEEDMDDEVEGPVVRSKRGRKKKKKEEEDELDDEEVDEIRENDGSRGAQVRKAMVKTNVVQGGDEEGEGEEEEENTDADVQDEEQEDEEQEVGEEAGVDEEDEPVEDEDLEDEAGEENEDEECEEDEDAVNGDPEEFDEEEVEEEDEETEECEGPLVEDDFLVDEEMEDEEDASETEEDRRISHRRFEHCEDEDEEDSDEEVEYNDPLAVDPESFDILDNDVLATFVMTIPKTEATLRSKKVYNPRTNTIDKPYNDVLSKILLNGPLPGPFDDVDSEKEPVVRNTVVAQLMRDQRNRRMRSEDLKDLRNTANAIVATNFDAGRANDEYWGKTYPLLGSLEERFAAEKKVDFPLPTPPSVINDEKTAETMEVKLEVIDKAVDESSCLSTQKVEILVKEEEMETEPLLVFPDSKEACDKPATESEDQEFETNEQKDVEAEAAPEPAVVEEKEKTPVAEAKEKTPEVIPAAEPESEQKPEPEPEPVRVPPKRKPGRPRKKRTAKGRKPAAKAAPEPEPEPEPEPVPVLEPEPEKVVVEEQPITVKEVTPTQAEKFEESTKEETDAQGDVKVAPPEIIDIEVKKELMEQVEKPHKELSSENSKPEEDCAATDVEVKPELVEHEEETEGEEVRPEIVTVEPMEVDCEPSTSKPKSPEREMSPVEDENGRRRLWNVDEPRIREFMRHYREEIASAQQIHELCGSVSLFYKDAMDSLITSELQDVINGVPAPASIKATSKTRKVRTKKIVASSKEPRQKQPAKRGRKSKASEWNPTEAGDQDGEEAMQHDGNDDKSAESLR</sequence>
<feature type="compositionally biased region" description="Basic and acidic residues" evidence="1">
    <location>
        <begin position="981"/>
        <end position="996"/>
    </location>
</feature>
<organism evidence="2 3">
    <name type="scientific">Steinernema carpocapsae</name>
    <name type="common">Entomopathogenic nematode</name>
    <dbReference type="NCBI Taxonomy" id="34508"/>
    <lineage>
        <taxon>Eukaryota</taxon>
        <taxon>Metazoa</taxon>
        <taxon>Ecdysozoa</taxon>
        <taxon>Nematoda</taxon>
        <taxon>Chromadorea</taxon>
        <taxon>Rhabditida</taxon>
        <taxon>Tylenchina</taxon>
        <taxon>Panagrolaimomorpha</taxon>
        <taxon>Strongyloidoidea</taxon>
        <taxon>Steinernematidae</taxon>
        <taxon>Steinernema</taxon>
    </lineage>
</organism>
<feature type="compositionally biased region" description="Basic and acidic residues" evidence="1">
    <location>
        <begin position="648"/>
        <end position="664"/>
    </location>
</feature>
<feature type="compositionally biased region" description="Basic residues" evidence="1">
    <location>
        <begin position="217"/>
        <end position="226"/>
    </location>
</feature>
<evidence type="ECO:0000256" key="1">
    <source>
        <dbReference type="SAM" id="MobiDB-lite"/>
    </source>
</evidence>
<feature type="compositionally biased region" description="Basic and acidic residues" evidence="1">
    <location>
        <begin position="788"/>
        <end position="804"/>
    </location>
</feature>
<feature type="region of interest" description="Disordered" evidence="1">
    <location>
        <begin position="932"/>
        <end position="996"/>
    </location>
</feature>
<feature type="compositionally biased region" description="Acidic residues" evidence="1">
    <location>
        <begin position="265"/>
        <end position="379"/>
    </location>
</feature>
<feature type="region of interest" description="Disordered" evidence="1">
    <location>
        <begin position="604"/>
        <end position="773"/>
    </location>
</feature>
<feature type="compositionally biased region" description="Acidic residues" evidence="1">
    <location>
        <begin position="229"/>
        <end position="240"/>
    </location>
</feature>
<feature type="compositionally biased region" description="Basic residues" evidence="1">
    <location>
        <begin position="688"/>
        <end position="708"/>
    </location>
</feature>
<reference evidence="2 3" key="1">
    <citation type="journal article" date="2015" name="Genome Biol.">
        <title>Comparative genomics of Steinernema reveals deeply conserved gene regulatory networks.</title>
        <authorList>
            <person name="Dillman A.R."/>
            <person name="Macchietto M."/>
            <person name="Porter C.F."/>
            <person name="Rogers A."/>
            <person name="Williams B."/>
            <person name="Antoshechkin I."/>
            <person name="Lee M.M."/>
            <person name="Goodwin Z."/>
            <person name="Lu X."/>
            <person name="Lewis E.E."/>
            <person name="Goodrich-Blair H."/>
            <person name="Stock S.P."/>
            <person name="Adams B.J."/>
            <person name="Sternberg P.W."/>
            <person name="Mortazavi A."/>
        </authorList>
    </citation>
    <scope>NUCLEOTIDE SEQUENCE [LARGE SCALE GENOMIC DNA]</scope>
    <source>
        <strain evidence="2 3">ALL</strain>
    </source>
</reference>
<feature type="compositionally biased region" description="Acidic residues" evidence="1">
    <location>
        <begin position="392"/>
        <end position="404"/>
    </location>
</feature>
<feature type="compositionally biased region" description="Basic and acidic residues" evidence="1">
    <location>
        <begin position="612"/>
        <end position="622"/>
    </location>
</feature>